<name>A0A2K2CNP6_BRADI</name>
<evidence type="ECO:0000313" key="3">
    <source>
        <dbReference type="Proteomes" id="UP000008810"/>
    </source>
</evidence>
<reference evidence="2" key="3">
    <citation type="submission" date="2018-08" db="UniProtKB">
        <authorList>
            <consortium name="EnsemblPlants"/>
        </authorList>
    </citation>
    <scope>IDENTIFICATION</scope>
    <source>
        <strain evidence="2">cv. Bd21</strain>
    </source>
</reference>
<dbReference type="ExpressionAtlas" id="A0A2K2CNP6">
    <property type="expression patterns" value="baseline"/>
</dbReference>
<dbReference type="EnsemblPlants" id="PNT63645">
    <property type="protein sequence ID" value="PNT63645"/>
    <property type="gene ID" value="BRADI_4g19172v3"/>
</dbReference>
<proteinExistence type="predicted"/>
<protein>
    <submittedName>
        <fullName evidence="1 2">Uncharacterized protein</fullName>
    </submittedName>
</protein>
<gene>
    <name evidence="1" type="ORF">BRADI_4g19172v3</name>
</gene>
<dbReference type="AlphaFoldDB" id="A0A2K2CNP6"/>
<dbReference type="Gramene" id="PNT63645">
    <property type="protein sequence ID" value="PNT63645"/>
    <property type="gene ID" value="BRADI_4g19172v3"/>
</dbReference>
<sequence length="80" mass="9147">MVSAATAALFSPSHGLLFFPEKPMVVQIDGRFLAGERLYTYALTGSVPGLHFSRRRTRLWLWLHAFSWSKWSWIGITLHA</sequence>
<reference evidence="1" key="2">
    <citation type="submission" date="2017-06" db="EMBL/GenBank/DDBJ databases">
        <title>WGS assembly of Brachypodium distachyon.</title>
        <authorList>
            <consortium name="The International Brachypodium Initiative"/>
            <person name="Lucas S."/>
            <person name="Harmon-Smith M."/>
            <person name="Lail K."/>
            <person name="Tice H."/>
            <person name="Grimwood J."/>
            <person name="Bruce D."/>
            <person name="Barry K."/>
            <person name="Shu S."/>
            <person name="Lindquist E."/>
            <person name="Wang M."/>
            <person name="Pitluck S."/>
            <person name="Vogel J.P."/>
            <person name="Garvin D.F."/>
            <person name="Mockler T.C."/>
            <person name="Schmutz J."/>
            <person name="Rokhsar D."/>
            <person name="Bevan M.W."/>
        </authorList>
    </citation>
    <scope>NUCLEOTIDE SEQUENCE</scope>
    <source>
        <strain evidence="1">Bd21</strain>
    </source>
</reference>
<evidence type="ECO:0000313" key="2">
    <source>
        <dbReference type="EnsemblPlants" id="PNT63645"/>
    </source>
</evidence>
<keyword evidence="3" id="KW-1185">Reference proteome</keyword>
<evidence type="ECO:0000313" key="1">
    <source>
        <dbReference type="EMBL" id="PNT63645.1"/>
    </source>
</evidence>
<dbReference type="Proteomes" id="UP000008810">
    <property type="component" value="Chromosome 4"/>
</dbReference>
<reference evidence="1 2" key="1">
    <citation type="journal article" date="2010" name="Nature">
        <title>Genome sequencing and analysis of the model grass Brachypodium distachyon.</title>
        <authorList>
            <consortium name="International Brachypodium Initiative"/>
        </authorList>
    </citation>
    <scope>NUCLEOTIDE SEQUENCE [LARGE SCALE GENOMIC DNA]</scope>
    <source>
        <strain evidence="1 2">Bd21</strain>
    </source>
</reference>
<accession>A0A2K2CNP6</accession>
<dbReference type="EMBL" id="CM000883">
    <property type="protein sequence ID" value="PNT63645.1"/>
    <property type="molecule type" value="Genomic_DNA"/>
</dbReference>
<organism evidence="1">
    <name type="scientific">Brachypodium distachyon</name>
    <name type="common">Purple false brome</name>
    <name type="synonym">Trachynia distachya</name>
    <dbReference type="NCBI Taxonomy" id="15368"/>
    <lineage>
        <taxon>Eukaryota</taxon>
        <taxon>Viridiplantae</taxon>
        <taxon>Streptophyta</taxon>
        <taxon>Embryophyta</taxon>
        <taxon>Tracheophyta</taxon>
        <taxon>Spermatophyta</taxon>
        <taxon>Magnoliopsida</taxon>
        <taxon>Liliopsida</taxon>
        <taxon>Poales</taxon>
        <taxon>Poaceae</taxon>
        <taxon>BOP clade</taxon>
        <taxon>Pooideae</taxon>
        <taxon>Stipodae</taxon>
        <taxon>Brachypodieae</taxon>
        <taxon>Brachypodium</taxon>
    </lineage>
</organism>